<dbReference type="KEGG" id="rsp:RSP_0215"/>
<evidence type="ECO:0000313" key="2">
    <source>
        <dbReference type="EMBL" id="ABA79385.1"/>
    </source>
</evidence>
<name>Q3J1E9_CERS4</name>
<dbReference type="Proteomes" id="UP000002703">
    <property type="component" value="Chromosome 1"/>
</dbReference>
<dbReference type="OrthoDB" id="1496333at2"/>
<dbReference type="eggNOG" id="COG3598">
    <property type="taxonomic scope" value="Bacteria"/>
</dbReference>
<organism evidence="2 3">
    <name type="scientific">Cereibacter sphaeroides (strain ATCC 17023 / DSM 158 / JCM 6121 / CCUG 31486 / LMG 2827 / NBRC 12203 / NCIMB 8253 / ATH 2.4.1.)</name>
    <name type="common">Rhodobacter sphaeroides</name>
    <dbReference type="NCBI Taxonomy" id="272943"/>
    <lineage>
        <taxon>Bacteria</taxon>
        <taxon>Pseudomonadati</taxon>
        <taxon>Pseudomonadota</taxon>
        <taxon>Alphaproteobacteria</taxon>
        <taxon>Rhodobacterales</taxon>
        <taxon>Paracoccaceae</taxon>
        <taxon>Cereibacter</taxon>
    </lineage>
</organism>
<keyword evidence="2" id="KW-0067">ATP-binding</keyword>
<reference evidence="3" key="1">
    <citation type="submission" date="2005-09" db="EMBL/GenBank/DDBJ databases">
        <title>Complete sequence of chromosome 1 of Rhodobacter sphaeroides 2.4.1.</title>
        <authorList>
            <person name="Copeland A."/>
            <person name="Lucas S."/>
            <person name="Lapidus A."/>
            <person name="Barry K."/>
            <person name="Detter J.C."/>
            <person name="Glavina T."/>
            <person name="Hammon N."/>
            <person name="Israni S."/>
            <person name="Pitluck S."/>
            <person name="Richardson P."/>
            <person name="Mackenzie C."/>
            <person name="Choudhary M."/>
            <person name="Larimer F."/>
            <person name="Hauser L.J."/>
            <person name="Land M."/>
            <person name="Donohue T.J."/>
            <person name="Kaplan S."/>
        </authorList>
    </citation>
    <scope>NUCLEOTIDE SEQUENCE [LARGE SCALE GENOMIC DNA]</scope>
    <source>
        <strain evidence="3">ATCC 17023 / DSM 158 / JCM 6121 / CCUG 31486 / LMG 2827 / NBRC 12203 / NCIMB 8253 / ATH 2.4.1.</strain>
    </source>
</reference>
<evidence type="ECO:0000256" key="1">
    <source>
        <dbReference type="SAM" id="MobiDB-lite"/>
    </source>
</evidence>
<dbReference type="EnsemblBacteria" id="ABA79385">
    <property type="protein sequence ID" value="ABA79385"/>
    <property type="gene ID" value="RSP_0215"/>
</dbReference>
<dbReference type="InterPro" id="IPR038724">
    <property type="entry name" value="RepA"/>
</dbReference>
<proteinExistence type="predicted"/>
<keyword evidence="2" id="KW-0547">Nucleotide-binding</keyword>
<keyword evidence="2" id="KW-0347">Helicase</keyword>
<feature type="region of interest" description="Disordered" evidence="1">
    <location>
        <begin position="23"/>
        <end position="46"/>
    </location>
</feature>
<dbReference type="GeneID" id="3719372"/>
<dbReference type="EMBL" id="CP000143">
    <property type="protein sequence ID" value="ABA79385.1"/>
    <property type="molecule type" value="Genomic_DNA"/>
</dbReference>
<dbReference type="Gene3D" id="3.40.50.300">
    <property type="entry name" value="P-loop containing nucleotide triphosphate hydrolases"/>
    <property type="match status" value="1"/>
</dbReference>
<gene>
    <name evidence="2" type="ORF">RSP_0215</name>
</gene>
<dbReference type="InterPro" id="IPR027417">
    <property type="entry name" value="P-loop_NTPase"/>
</dbReference>
<feature type="region of interest" description="Disordered" evidence="1">
    <location>
        <begin position="422"/>
        <end position="445"/>
    </location>
</feature>
<dbReference type="GO" id="GO:0004386">
    <property type="term" value="F:helicase activity"/>
    <property type="evidence" value="ECO:0007669"/>
    <property type="project" value="UniProtKB-KW"/>
</dbReference>
<dbReference type="SUPFAM" id="SSF52540">
    <property type="entry name" value="P-loop containing nucleoside triphosphate hydrolases"/>
    <property type="match status" value="1"/>
</dbReference>
<dbReference type="PATRIC" id="fig|272943.9.peg.2153"/>
<dbReference type="RefSeq" id="WP_011338072.1">
    <property type="nucleotide sequence ID" value="NC_007493.2"/>
</dbReference>
<dbReference type="STRING" id="272943.RSP_0215"/>
<evidence type="ECO:0000313" key="3">
    <source>
        <dbReference type="Proteomes" id="UP000002703"/>
    </source>
</evidence>
<sequence>MTRHYDPDAWRREVEAECGAEFGSDAAGTGHEEPPRSGLLSPTTWRRNVPPPRQWLYGYHLQRRMLSGTISPGGLGKSSLALVDALAMATGRKRLHSWVHSREGLRVWYWCGEDPVEEISRRLEAACIHYGISDDEIGGRLHVDSGRDQPIKIAAADREGVKVAKPVVAALVAQMRARRIDALIIDPFITCHTVPENDNTAMNAVIDAWRDVANQTNAAIELIHHANKAGTGDSINDGRGGSAFRDGIRAGRVLAPMTFEEGEKMGLAPAEAARIFRAMDGAKTNMSARGGAFTWYRMQSVPLGNATPEYPRGDEVGVCTAWTPPDAFEGVKLDDLRRVQEAIAARATPPAKAPTSKDWAGYVVADALGLDVGAPGTTKAQQGPDQIAARSRVSSLINTWLRNGALRVETVRSLRDGRDVPSITVGMPAEDHNAAYPQSPHSTAE</sequence>
<dbReference type="CDD" id="cd01125">
    <property type="entry name" value="RepA_RSF1010_like"/>
    <property type="match status" value="1"/>
</dbReference>
<keyword evidence="3" id="KW-1185">Reference proteome</keyword>
<dbReference type="AlphaFoldDB" id="Q3J1E9"/>
<dbReference type="Pfam" id="PF13481">
    <property type="entry name" value="AAA_25"/>
    <property type="match status" value="1"/>
</dbReference>
<accession>Q3J1E9</accession>
<keyword evidence="2" id="KW-0378">Hydrolase</keyword>
<protein>
    <submittedName>
        <fullName evidence="2">Plasmid and phage replicative helicase</fullName>
    </submittedName>
</protein>